<feature type="domain" description="PAS" evidence="8">
    <location>
        <begin position="20"/>
        <end position="60"/>
    </location>
</feature>
<dbReference type="Pfam" id="PF08448">
    <property type="entry name" value="PAS_4"/>
    <property type="match status" value="1"/>
</dbReference>
<dbReference type="InterPro" id="IPR005467">
    <property type="entry name" value="His_kinase_dom"/>
</dbReference>
<dbReference type="KEGG" id="ares:IWH25_13375"/>
<keyword evidence="3 4" id="KW-0597">Phosphoprotein</keyword>
<dbReference type="Gene3D" id="1.10.287.130">
    <property type="match status" value="1"/>
</dbReference>
<evidence type="ECO:0000259" key="6">
    <source>
        <dbReference type="PROSITE" id="PS50109"/>
    </source>
</evidence>
<dbReference type="PROSITE" id="PS50112">
    <property type="entry name" value="PAS"/>
    <property type="match status" value="2"/>
</dbReference>
<dbReference type="InterPro" id="IPR011006">
    <property type="entry name" value="CheY-like_superfamily"/>
</dbReference>
<dbReference type="GO" id="GO:0000155">
    <property type="term" value="F:phosphorelay sensor kinase activity"/>
    <property type="evidence" value="ECO:0007669"/>
    <property type="project" value="InterPro"/>
</dbReference>
<dbReference type="InterPro" id="IPR035965">
    <property type="entry name" value="PAS-like_dom_sf"/>
</dbReference>
<evidence type="ECO:0000259" key="8">
    <source>
        <dbReference type="PROSITE" id="PS50112"/>
    </source>
</evidence>
<dbReference type="Pfam" id="PF02518">
    <property type="entry name" value="HATPase_c"/>
    <property type="match status" value="1"/>
</dbReference>
<comment type="catalytic activity">
    <reaction evidence="1">
        <text>ATP + protein L-histidine = ADP + protein N-phospho-L-histidine.</text>
        <dbReference type="EC" id="2.7.13.3"/>
    </reaction>
</comment>
<dbReference type="SUPFAM" id="SSF55874">
    <property type="entry name" value="ATPase domain of HSP90 chaperone/DNA topoisomerase II/histidine kinase"/>
    <property type="match status" value="1"/>
</dbReference>
<dbReference type="Gene3D" id="3.30.450.20">
    <property type="entry name" value="PAS domain"/>
    <property type="match status" value="2"/>
</dbReference>
<dbReference type="InterPro" id="IPR003661">
    <property type="entry name" value="HisK_dim/P_dom"/>
</dbReference>
<dbReference type="SUPFAM" id="SSF47384">
    <property type="entry name" value="Homodimeric domain of signal transducing histidine kinase"/>
    <property type="match status" value="1"/>
</dbReference>
<dbReference type="EMBL" id="CP064781">
    <property type="protein sequence ID" value="QRJ62755.1"/>
    <property type="molecule type" value="Genomic_DNA"/>
</dbReference>
<evidence type="ECO:0000259" key="9">
    <source>
        <dbReference type="PROSITE" id="PS50113"/>
    </source>
</evidence>
<dbReference type="PROSITE" id="PS50110">
    <property type="entry name" value="RESPONSE_REGULATORY"/>
    <property type="match status" value="1"/>
</dbReference>
<feature type="domain" description="Histidine kinase" evidence="6">
    <location>
        <begin position="322"/>
        <end position="546"/>
    </location>
</feature>
<evidence type="ECO:0000256" key="4">
    <source>
        <dbReference type="PROSITE-ProRule" id="PRU00169"/>
    </source>
</evidence>
<keyword evidence="11" id="KW-1185">Reference proteome</keyword>
<dbReference type="InterPro" id="IPR036890">
    <property type="entry name" value="HATPase_C_sf"/>
</dbReference>
<dbReference type="PANTHER" id="PTHR43065:SF42">
    <property type="entry name" value="TWO-COMPONENT SENSOR PPRA"/>
    <property type="match status" value="1"/>
</dbReference>
<keyword evidence="5" id="KW-0175">Coiled coil</keyword>
<dbReference type="Pfam" id="PF00512">
    <property type="entry name" value="HisKA"/>
    <property type="match status" value="1"/>
</dbReference>
<dbReference type="Gene3D" id="3.30.565.10">
    <property type="entry name" value="Histidine kinase-like ATPase, C-terminal domain"/>
    <property type="match status" value="1"/>
</dbReference>
<dbReference type="Pfam" id="PF00072">
    <property type="entry name" value="Response_reg"/>
    <property type="match status" value="1"/>
</dbReference>
<feature type="coiled-coil region" evidence="5">
    <location>
        <begin position="148"/>
        <end position="189"/>
    </location>
</feature>
<name>A0A974SMK4_9RHOO</name>
<dbReference type="SMART" id="SM00387">
    <property type="entry name" value="HATPase_c"/>
    <property type="match status" value="1"/>
</dbReference>
<evidence type="ECO:0000313" key="10">
    <source>
        <dbReference type="EMBL" id="QRJ62755.1"/>
    </source>
</evidence>
<evidence type="ECO:0000259" key="7">
    <source>
        <dbReference type="PROSITE" id="PS50110"/>
    </source>
</evidence>
<feature type="domain" description="PAS" evidence="8">
    <location>
        <begin position="186"/>
        <end position="256"/>
    </location>
</feature>
<dbReference type="InterPro" id="IPR000700">
    <property type="entry name" value="PAS-assoc_C"/>
</dbReference>
<sequence length="683" mass="74984">MIEPRANDDELLQLAAERHRYEMLQVGLDLLDQGLTVFDENLKMVAWNDTFLRLLGFPRELAFVGADFESFIRYNAERGEYGPGDVDALVAERVNAARRFSSHVTERVRPDGRILLARGEPLPHKGFVTLYTDITEQRYIDNLLRHQNTELEERVARRTAQLENANAVLSRVNEEKTQIAQALKRSEERIRLITDTIPAMIGYFDKDEVFRYANRGYADWFGVAVEAFIGHTICAVVGETVYNRVRDNVRLALTGRQVTYEYLIERQGRPMTARSTLVPEIGADGEVLGCFVFAYDVTEQKQMQLTLVQAQKMDAIGQLTGGLAHDFNNLLTVVIGNLAALQERHGDDAGIREFTEPALQSARRGVQLIRRLQTFSRQQPLEPMAVDIARLVVELTTLIERSLPESIAISTELADTPMHCLVDPGQLESALLNFALNARDAMPDGGRLRIAAAPLRLSPGAVDTAEFGVPAGDYIRFEVADDGCGMDAATLARAFEPFFTTKQLGLGSGLGLAMTQGFARQSGGGIRIASAPGQGTTVQLVLPQCQPELPAASPEGDGAASQAGDLVLLVEDDPAVRRVVRQQLVGLGYAVIEADNGAQALQLADAVPDIALVLTDMVMPGGINGRQLIELVRQRRPGIGVVLMSGYAEGLGNREERTLRVLDKPFSTRELADALQRALKEDA</sequence>
<dbReference type="SMART" id="SM00448">
    <property type="entry name" value="REC"/>
    <property type="match status" value="1"/>
</dbReference>
<accession>A0A974SMK4</accession>
<dbReference type="InterPro" id="IPR013656">
    <property type="entry name" value="PAS_4"/>
</dbReference>
<dbReference type="PANTHER" id="PTHR43065">
    <property type="entry name" value="SENSOR HISTIDINE KINASE"/>
    <property type="match status" value="1"/>
</dbReference>
<dbReference type="InterPro" id="IPR004358">
    <property type="entry name" value="Sig_transdc_His_kin-like_C"/>
</dbReference>
<dbReference type="InterPro" id="IPR036097">
    <property type="entry name" value="HisK_dim/P_sf"/>
</dbReference>
<evidence type="ECO:0000313" key="11">
    <source>
        <dbReference type="Proteomes" id="UP000663444"/>
    </source>
</evidence>
<dbReference type="InterPro" id="IPR003594">
    <property type="entry name" value="HATPase_dom"/>
</dbReference>
<reference evidence="10" key="1">
    <citation type="submission" date="2020-11" db="EMBL/GenBank/DDBJ databases">
        <title>Azospira restricta DSM 18626 genome sequence.</title>
        <authorList>
            <person name="Moe W.M."/>
        </authorList>
    </citation>
    <scope>NUCLEOTIDE SEQUENCE</scope>
    <source>
        <strain evidence="10">DSM 18626</strain>
    </source>
</reference>
<feature type="domain" description="PAC" evidence="9">
    <location>
        <begin position="256"/>
        <end position="309"/>
    </location>
</feature>
<dbReference type="PRINTS" id="PR00344">
    <property type="entry name" value="BCTRLSENSOR"/>
</dbReference>
<gene>
    <name evidence="10" type="ORF">IWH25_13375</name>
</gene>
<evidence type="ECO:0000256" key="5">
    <source>
        <dbReference type="SAM" id="Coils"/>
    </source>
</evidence>
<evidence type="ECO:0000256" key="2">
    <source>
        <dbReference type="ARBA" id="ARBA00012438"/>
    </source>
</evidence>
<dbReference type="InterPro" id="IPR001789">
    <property type="entry name" value="Sig_transdc_resp-reg_receiver"/>
</dbReference>
<dbReference type="SUPFAM" id="SSF52172">
    <property type="entry name" value="CheY-like"/>
    <property type="match status" value="1"/>
</dbReference>
<dbReference type="CDD" id="cd00130">
    <property type="entry name" value="PAS"/>
    <property type="match status" value="1"/>
</dbReference>
<feature type="modified residue" description="4-aspartylphosphate" evidence="4">
    <location>
        <position position="616"/>
    </location>
</feature>
<dbReference type="Proteomes" id="UP000663444">
    <property type="component" value="Chromosome"/>
</dbReference>
<evidence type="ECO:0000256" key="1">
    <source>
        <dbReference type="ARBA" id="ARBA00000085"/>
    </source>
</evidence>
<dbReference type="SUPFAM" id="SSF55785">
    <property type="entry name" value="PYP-like sensor domain (PAS domain)"/>
    <property type="match status" value="2"/>
</dbReference>
<dbReference type="Pfam" id="PF12860">
    <property type="entry name" value="PAS_7"/>
    <property type="match status" value="1"/>
</dbReference>
<dbReference type="SMART" id="SM00091">
    <property type="entry name" value="PAS"/>
    <property type="match status" value="2"/>
</dbReference>
<dbReference type="PROSITE" id="PS50109">
    <property type="entry name" value="HIS_KIN"/>
    <property type="match status" value="1"/>
</dbReference>
<dbReference type="EC" id="2.7.13.3" evidence="2"/>
<organism evidence="10 11">
    <name type="scientific">Azospira restricta</name>
    <dbReference type="NCBI Taxonomy" id="404405"/>
    <lineage>
        <taxon>Bacteria</taxon>
        <taxon>Pseudomonadati</taxon>
        <taxon>Pseudomonadota</taxon>
        <taxon>Betaproteobacteria</taxon>
        <taxon>Rhodocyclales</taxon>
        <taxon>Rhodocyclaceae</taxon>
        <taxon>Azospira</taxon>
    </lineage>
</organism>
<feature type="domain" description="Response regulatory" evidence="7">
    <location>
        <begin position="566"/>
        <end position="679"/>
    </location>
</feature>
<evidence type="ECO:0000256" key="3">
    <source>
        <dbReference type="ARBA" id="ARBA00022553"/>
    </source>
</evidence>
<dbReference type="PROSITE" id="PS50113">
    <property type="entry name" value="PAC"/>
    <property type="match status" value="1"/>
</dbReference>
<dbReference type="CDD" id="cd00082">
    <property type="entry name" value="HisKA"/>
    <property type="match status" value="1"/>
</dbReference>
<dbReference type="RefSeq" id="WP_203386286.1">
    <property type="nucleotide sequence ID" value="NZ_CP064781.1"/>
</dbReference>
<dbReference type="Gene3D" id="3.40.50.2300">
    <property type="match status" value="1"/>
</dbReference>
<proteinExistence type="predicted"/>
<protein>
    <recommendedName>
        <fullName evidence="2">histidine kinase</fullName>
        <ecNumber evidence="2">2.7.13.3</ecNumber>
    </recommendedName>
</protein>
<dbReference type="InterPro" id="IPR000014">
    <property type="entry name" value="PAS"/>
</dbReference>
<dbReference type="AlphaFoldDB" id="A0A974SMK4"/>
<dbReference type="NCBIfam" id="TIGR00229">
    <property type="entry name" value="sensory_box"/>
    <property type="match status" value="1"/>
</dbReference>
<dbReference type="SMART" id="SM00388">
    <property type="entry name" value="HisKA"/>
    <property type="match status" value="1"/>
</dbReference>